<keyword evidence="2" id="KW-0328">Glycosyltransferase</keyword>
<sequence length="280" mass="32813">MEGFSKPPLVSIYISTCNRVRELKRAISSVLKQDFTNFELLICDDASTDETEEYVNSLIQKDNRIRYFRNRENKGACATRNLGIFSAKGKYITGLDDDDEFCQNRVSLFLKNWRDEYSFICANFFESYPNDNKRSFYKVNEKNISFDFKDMLFHNVASNQVFTLTNRLKEIGGFDESVKRLQDWDTWLRLSYQYGGFLRLPQSTYIMHHDHEDGAARVSKSAGFSDSLILLSKRNKDIYKGKGILFMRIQALSVDNKKGYHWKILWGVIWKVHSFIGLKR</sequence>
<evidence type="ECO:0000259" key="1">
    <source>
        <dbReference type="Pfam" id="PF00535"/>
    </source>
</evidence>
<dbReference type="GO" id="GO:0016758">
    <property type="term" value="F:hexosyltransferase activity"/>
    <property type="evidence" value="ECO:0007669"/>
    <property type="project" value="UniProtKB-ARBA"/>
</dbReference>
<dbReference type="Pfam" id="PF00535">
    <property type="entry name" value="Glycos_transf_2"/>
    <property type="match status" value="1"/>
</dbReference>
<feature type="domain" description="Glycosyltransferase 2-like" evidence="1">
    <location>
        <begin position="11"/>
        <end position="150"/>
    </location>
</feature>
<keyword evidence="2" id="KW-0808">Transferase</keyword>
<dbReference type="CDD" id="cd00761">
    <property type="entry name" value="Glyco_tranf_GTA_type"/>
    <property type="match status" value="1"/>
</dbReference>
<dbReference type="Gene3D" id="3.90.550.10">
    <property type="entry name" value="Spore Coat Polysaccharide Biosynthesis Protein SpsA, Chain A"/>
    <property type="match status" value="1"/>
</dbReference>
<dbReference type="PANTHER" id="PTHR22916:SF3">
    <property type="entry name" value="UDP-GLCNAC:BETAGAL BETA-1,3-N-ACETYLGLUCOSAMINYLTRANSFERASE-LIKE PROTEIN 1"/>
    <property type="match status" value="1"/>
</dbReference>
<dbReference type="EMBL" id="CP165629">
    <property type="protein sequence ID" value="XDU75005.1"/>
    <property type="molecule type" value="Genomic_DNA"/>
</dbReference>
<dbReference type="SUPFAM" id="SSF53448">
    <property type="entry name" value="Nucleotide-diphospho-sugar transferases"/>
    <property type="match status" value="1"/>
</dbReference>
<dbReference type="AlphaFoldDB" id="A0AB39VWP5"/>
<organism evidence="2">
    <name type="scientific">Rouxiella sp. WC2420</name>
    <dbReference type="NCBI Taxonomy" id="3234145"/>
    <lineage>
        <taxon>Bacteria</taxon>
        <taxon>Pseudomonadati</taxon>
        <taxon>Pseudomonadota</taxon>
        <taxon>Gammaproteobacteria</taxon>
        <taxon>Enterobacterales</taxon>
        <taxon>Yersiniaceae</taxon>
        <taxon>Rouxiella</taxon>
    </lineage>
</organism>
<gene>
    <name evidence="2" type="ORF">AB3G37_24310</name>
</gene>
<dbReference type="EC" id="2.4.-.-" evidence="2"/>
<dbReference type="RefSeq" id="WP_369791035.1">
    <property type="nucleotide sequence ID" value="NZ_CP165629.1"/>
</dbReference>
<evidence type="ECO:0000313" key="2">
    <source>
        <dbReference type="EMBL" id="XDU75005.1"/>
    </source>
</evidence>
<name>A0AB39VWP5_9GAMM</name>
<geneLocation type="plasmid" evidence="2">
    <name>unnamed</name>
</geneLocation>
<proteinExistence type="predicted"/>
<dbReference type="InterPro" id="IPR001173">
    <property type="entry name" value="Glyco_trans_2-like"/>
</dbReference>
<accession>A0AB39VWP5</accession>
<reference evidence="2" key="1">
    <citation type="submission" date="2024-07" db="EMBL/GenBank/DDBJ databases">
        <authorList>
            <person name="Biller S.J."/>
        </authorList>
    </citation>
    <scope>NUCLEOTIDE SEQUENCE</scope>
    <source>
        <strain evidence="2">WC2420</strain>
        <plasmid evidence="2">unnamed</plasmid>
    </source>
</reference>
<keyword evidence="2" id="KW-0614">Plasmid</keyword>
<dbReference type="PANTHER" id="PTHR22916">
    <property type="entry name" value="GLYCOSYLTRANSFERASE"/>
    <property type="match status" value="1"/>
</dbReference>
<dbReference type="InterPro" id="IPR029044">
    <property type="entry name" value="Nucleotide-diphossugar_trans"/>
</dbReference>
<protein>
    <submittedName>
        <fullName evidence="2">Glycosyltransferase</fullName>
        <ecNumber evidence="2">2.4.-.-</ecNumber>
    </submittedName>
</protein>